<evidence type="ECO:0000313" key="2">
    <source>
        <dbReference type="Proteomes" id="UP000282454"/>
    </source>
</evidence>
<dbReference type="EMBL" id="RCDD01000002">
    <property type="protein sequence ID" value="RLK58714.1"/>
    <property type="molecule type" value="Genomic_DNA"/>
</dbReference>
<dbReference type="AlphaFoldDB" id="A0A421B2X8"/>
<name>A0A421B2X8_9PSEU</name>
<dbReference type="OrthoDB" id="3677005at2"/>
<keyword evidence="2" id="KW-1185">Reference proteome</keyword>
<organism evidence="1 2">
    <name type="scientific">Actinokineospora cianjurensis</name>
    <dbReference type="NCBI Taxonomy" id="585224"/>
    <lineage>
        <taxon>Bacteria</taxon>
        <taxon>Bacillati</taxon>
        <taxon>Actinomycetota</taxon>
        <taxon>Actinomycetes</taxon>
        <taxon>Pseudonocardiales</taxon>
        <taxon>Pseudonocardiaceae</taxon>
        <taxon>Actinokineospora</taxon>
    </lineage>
</organism>
<comment type="caution">
    <text evidence="1">The sequence shown here is derived from an EMBL/GenBank/DDBJ whole genome shotgun (WGS) entry which is preliminary data.</text>
</comment>
<protein>
    <submittedName>
        <fullName evidence="1">Uncharacterized protein</fullName>
    </submittedName>
</protein>
<accession>A0A421B2X8</accession>
<evidence type="ECO:0000313" key="1">
    <source>
        <dbReference type="EMBL" id="RLK58714.1"/>
    </source>
</evidence>
<sequence length="273" mass="29756">MVALTPTTQGPLYPPSEIMNADGDFVVVGRVNRPAPDGGVVAPWESAIVSAKSPVPEFGGHLPHDVLREITPADDDMVLYTLPTPLPCNNYDMTFAPDQPPAARVLPSYPLHQVPIPDLRAEDGRKVTEPITLGRWLRAKGEVSVRVCPDGHHADFDFEFADLIPNSLYTVMSLRELDLDPVAGPTRPGPLGIPNVFVTDRCGAARYSATLPDPFPTTDRPGRNRIINVIVLWMSYQRSYGGAIGQYGLGGDIHAQLKLTVPSFHEYATTQEP</sequence>
<gene>
    <name evidence="1" type="ORF">CLV68_3189</name>
</gene>
<reference evidence="1 2" key="1">
    <citation type="submission" date="2018-10" db="EMBL/GenBank/DDBJ databases">
        <title>Genomic Encyclopedia of Archaeal and Bacterial Type Strains, Phase II (KMG-II): from individual species to whole genera.</title>
        <authorList>
            <person name="Goeker M."/>
        </authorList>
    </citation>
    <scope>NUCLEOTIDE SEQUENCE [LARGE SCALE GENOMIC DNA]</scope>
    <source>
        <strain evidence="1 2">DSM 45657</strain>
    </source>
</reference>
<dbReference type="RefSeq" id="WP_121391469.1">
    <property type="nucleotide sequence ID" value="NZ_RCDD01000002.1"/>
</dbReference>
<dbReference type="Proteomes" id="UP000282454">
    <property type="component" value="Unassembled WGS sequence"/>
</dbReference>
<proteinExistence type="predicted"/>